<comment type="caution">
    <text evidence="14">The sequence shown here is derived from an EMBL/GenBank/DDBJ whole genome shotgun (WGS) entry which is preliminary data.</text>
</comment>
<dbReference type="InterPro" id="IPR020843">
    <property type="entry name" value="ER"/>
</dbReference>
<dbReference type="RefSeq" id="WP_190107527.1">
    <property type="nucleotide sequence ID" value="NZ_BMVB01000001.1"/>
</dbReference>
<feature type="compositionally biased region" description="Basic and acidic residues" evidence="10">
    <location>
        <begin position="2572"/>
        <end position="2582"/>
    </location>
</feature>
<dbReference type="SMART" id="SM00827">
    <property type="entry name" value="PKS_AT"/>
    <property type="match status" value="1"/>
</dbReference>
<dbReference type="SMART" id="SM00825">
    <property type="entry name" value="PKS_KS"/>
    <property type="match status" value="1"/>
</dbReference>
<reference evidence="14" key="2">
    <citation type="submission" date="2020-09" db="EMBL/GenBank/DDBJ databases">
        <authorList>
            <person name="Sun Q."/>
            <person name="Ohkuma M."/>
        </authorList>
    </citation>
    <scope>NUCLEOTIDE SEQUENCE</scope>
    <source>
        <strain evidence="14">JCM 4633</strain>
    </source>
</reference>
<evidence type="ECO:0000256" key="5">
    <source>
        <dbReference type="ARBA" id="ARBA00022857"/>
    </source>
</evidence>
<dbReference type="SUPFAM" id="SSF47336">
    <property type="entry name" value="ACP-like"/>
    <property type="match status" value="1"/>
</dbReference>
<reference evidence="14" key="1">
    <citation type="journal article" date="2014" name="Int. J. Syst. Evol. Microbiol.">
        <title>Complete genome sequence of Corynebacterium casei LMG S-19264T (=DSM 44701T), isolated from a smear-ripened cheese.</title>
        <authorList>
            <consortium name="US DOE Joint Genome Institute (JGI-PGF)"/>
            <person name="Walter F."/>
            <person name="Albersmeier A."/>
            <person name="Kalinowski J."/>
            <person name="Ruckert C."/>
        </authorList>
    </citation>
    <scope>NUCLEOTIDE SEQUENCE</scope>
    <source>
        <strain evidence="14">JCM 4633</strain>
    </source>
</reference>
<dbReference type="Proteomes" id="UP000646244">
    <property type="component" value="Unassembled WGS sequence"/>
</dbReference>
<dbReference type="InterPro" id="IPR001227">
    <property type="entry name" value="Ac_transferase_dom_sf"/>
</dbReference>
<feature type="region of interest" description="Disordered" evidence="10">
    <location>
        <begin position="526"/>
        <end position="572"/>
    </location>
</feature>
<dbReference type="PANTHER" id="PTHR43775">
    <property type="entry name" value="FATTY ACID SYNTHASE"/>
    <property type="match status" value="1"/>
</dbReference>
<keyword evidence="7" id="KW-0511">Multifunctional enzyme</keyword>
<dbReference type="InterPro" id="IPR036736">
    <property type="entry name" value="ACP-like_sf"/>
</dbReference>
<name>A0A918T9T7_STRCJ</name>
<feature type="active site" description="Proton acceptor; for dehydratase activity" evidence="9">
    <location>
        <position position="983"/>
    </location>
</feature>
<dbReference type="Gene3D" id="3.10.129.110">
    <property type="entry name" value="Polyketide synthase dehydratase"/>
    <property type="match status" value="1"/>
</dbReference>
<sequence length="2582" mass="272575">MGVDGYGTVSYGTVPDDGLIAVVGASCRLPGGITDLAGLWQALDEGRDVITNVPADRFDATRFVDPSTPRPGKSYTDAGGFLDDIAGFDADYFGISPKEAAQMDPQQRLLLELAAEACDDAGIAPARLAGSDTAVLVGISDHSYGALQLLMTETVNAYTMSGAASSIAANRISHAFDLRGPSLAVDTACSSSLVALVQGCQLLLAGAGRAAFVGGVNLLLSPYHFVGFSQASMLSPTGRCRSFSAGADGYVRAEGGGMVLLKRLADALADGDRVHGVIVGSASNSDGRTPGLALPRAEAQEGLLRRLYDRCGIAPDDLAYLEAHGTGTPVGDPVECEAIGRALGSRRTRGDLPIGSVKSNLGHLEPASGMAGLLKGLLVLRHGVIPPTLHALPPSPHVDFAALRLAPAVEHRTAPDGARGVVGVNSFGFGGANAHVILAAPPPAPARTVAPPQEAHRPVVVSARSREALAEAVRRTAARLENAADEEFYDLAYTSCLRRGRHPHRAAVLATGPAEAAARLTRLAGRLAPPGPEAPPDDPTAPQAADAPATTADEAGAAPAAAEVAAPAAEDEASAVADGTALGHGVTHGRIVFAFSGNGSQWAGMGADLLARDPVFREAVRTVDALLAPRTGWSVAEALTDPALATRMAATEISQPLLFTVQVALTEVLRHRGVEPAAVVGHSVGEIAAAYVAGALTLAEAARVIAARGRAQAATAGAGRMAAVSLPRDRAEKLLEIHPDVTIACVNTGRDVTVSGPESQLAALRDELAAQGVACTLLDVDYAFHSPAMNPVERPLTAALQGLRPAPTRIPMVSAVTAATVEGPELDAAYWWRNVREPVLFAPAVQYLLGKGYDVFVDVGPHPILRPYLRRLTEKSSAPVAVVPTLVRNEDGPAALHTAVAALAAAGAGLEWAVPFPVPGRVVDLPAYPWQRQRHWNGSRGAWSGTFHDEGVDHPLLGDRLPLYEPAWRGAVEPVLVPWLADHRVAGSVVLPATGYAEMALAAGRRALGARAELEHLEITRALPVPWQNPAAVHLHLNLAPDDGAVTITSATGRVGEPVHHARGRVRRLLRPRPAPLDVAAVRARCAGHMEPEELYASAAAAGLDYGPAFRTLRSLHVGDGEVLAAYRHEAPSDAYEAHPAVLDGALQSGLPLMADALRRGQSFLPGAVDALRLWQQPPDRGLFHLRERCRSRTEICWDVTVTDEDGTVVAELEGCRLRRFPGLRTTPLTRQADVLRARPRTDLPAARSPLPPPAGILAAAQPHLDALRTAWRPLHYEQVQRLHKHILGLGFAELLTGFLADPAAPFTVGQITGPDTAPHLLRLYRMLLPMLERQGLAKRGEDDTWRLTERASTSQEAAARFLRDHPAYVTEASLVVSHGQRLGDVLRGTRDPLEILAEGGADLMEQFFDIAPWSRFHNRMAQALLTEMLRHWPADRPLRVLEVGAGTGGTAAALLPLLPPERTHYVFSDVSPFFLGRAEKRFSAHDFVTYRTYDLDTDPAEQGLADASFDLIVASNALHTAKDLHRSLTRVGRLLAPGGQLLVIEQHDPESLAVFFGALESFWSHTDRDLRPDTLLLPAARWPELLRACGFTDVVRTGDERRGTRPHGSVLLAAAPARPTAPAAPPACDRTTTWVVAGESTACGDLPGAVARELESAGGSVVRVPAAPTTPEDWARTLPGDGSAVSVVLLLDRTGEPGPAPEALLDLTTRRAAVLRALAATCTGPAGGSGPDLWLVTRPSGALPAPERPAAPADAAVWGLARTLANEHPELAVRRVSLDDTADGAGDDPADNARRLVRELLDAGEEDEIVLTARGRFVPRAVDVTEVPQGTAPAHEVPAYALEVRDPGLSYRLAWTETDPPDEPGPGQVVVAVRAAALNYLDVMRTMGLVPPADGAQRLARQPGPGMECAGTVEAVGDGVTSVAPGDRVFGVAPGTFASHAVTTEHALARMPERMTFTEAATLPVVFLTVHYALGHLARLAAGETVLVHGGAGGVGLAALQFARRRGARVVATAGSGVKRDLLRMLGVEHVLDSRSLRFAEDVRELTGGRGVDVVLNSLAGEAIQRGLETLRPGGRFVELGKRDIHEDKPLRLRPFAKNIAFFGVDLVQLLHDPDLAKEQFAEVAALVRCGRYRPLLHSVHPAARVTEAFRLMQHSRHIGKVVVAFDPLDEPPSVERAVRPARFDGPGTYLVTGGLSGFGAATARWLASRGAGRLALAGRRGAASPEAPGLLADLAARGTVARAYAADVCDADALRRIAEEAEADGHPLRGIVHSAMHLDDAFLTRLSDERFRSGLAPKMAGGAALDALSRGRPLDLFLAYSSITAAVGHLAQSSYVAGNLYLEALARKRRRDGLPATTLALGAVGETGYVARNNLQDTLSQAGIEPVRPHEAFEVVDEFLTGGRDVAGTGRYQWRSLGSLLPALGAPRFAALIPALGGGPAVTRDEILAKLAAMAPEESEKYIADSLAQGLADVAELPLEQIDRHRRIDTYGVDSLMATEMLASLRQQYDVDIPPMELLRSDGTIADIARIIHLRLGLAAGTGSGEPARIPPPRAEPRPPGAPSGASSDGTEKGEGHAPR</sequence>
<dbReference type="InterPro" id="IPR020841">
    <property type="entry name" value="PKS_Beta-ketoAc_synthase_dom"/>
</dbReference>
<evidence type="ECO:0000256" key="6">
    <source>
        <dbReference type="ARBA" id="ARBA00023194"/>
    </source>
</evidence>
<dbReference type="InterPro" id="IPR049551">
    <property type="entry name" value="PKS_DH_C"/>
</dbReference>
<dbReference type="CDD" id="cd05195">
    <property type="entry name" value="enoyl_red"/>
    <property type="match status" value="1"/>
</dbReference>
<dbReference type="PROSITE" id="PS00012">
    <property type="entry name" value="PHOSPHOPANTETHEINE"/>
    <property type="match status" value="1"/>
</dbReference>
<evidence type="ECO:0000313" key="14">
    <source>
        <dbReference type="EMBL" id="GHC32288.1"/>
    </source>
</evidence>
<dbReference type="SMART" id="SM00822">
    <property type="entry name" value="PKS_KR"/>
    <property type="match status" value="1"/>
</dbReference>
<dbReference type="Pfam" id="PF08659">
    <property type="entry name" value="KR"/>
    <property type="match status" value="1"/>
</dbReference>
<dbReference type="InterPro" id="IPR006162">
    <property type="entry name" value="Ppantetheine_attach_site"/>
</dbReference>
<dbReference type="InterPro" id="IPR009081">
    <property type="entry name" value="PP-bd_ACP"/>
</dbReference>
<keyword evidence="3" id="KW-0597">Phosphoprotein</keyword>
<dbReference type="Pfam" id="PF00109">
    <property type="entry name" value="ketoacyl-synt"/>
    <property type="match status" value="1"/>
</dbReference>
<dbReference type="Gene3D" id="3.40.50.720">
    <property type="entry name" value="NAD(P)-binding Rossmann-like Domain"/>
    <property type="match status" value="3"/>
</dbReference>
<dbReference type="PROSITE" id="PS01162">
    <property type="entry name" value="QOR_ZETA_CRYSTAL"/>
    <property type="match status" value="1"/>
</dbReference>
<dbReference type="Pfam" id="PF08240">
    <property type="entry name" value="ADH_N"/>
    <property type="match status" value="1"/>
</dbReference>
<feature type="compositionally biased region" description="Low complexity" evidence="10">
    <location>
        <begin position="540"/>
        <end position="572"/>
    </location>
</feature>
<evidence type="ECO:0000256" key="3">
    <source>
        <dbReference type="ARBA" id="ARBA00022553"/>
    </source>
</evidence>
<evidence type="ECO:0000313" key="15">
    <source>
        <dbReference type="Proteomes" id="UP000646244"/>
    </source>
</evidence>
<dbReference type="PROSITE" id="PS52004">
    <property type="entry name" value="KS3_2"/>
    <property type="match status" value="1"/>
</dbReference>
<dbReference type="InterPro" id="IPR032821">
    <property type="entry name" value="PKS_assoc"/>
</dbReference>
<dbReference type="InterPro" id="IPR057326">
    <property type="entry name" value="KR_dom"/>
</dbReference>
<dbReference type="GO" id="GO:0004315">
    <property type="term" value="F:3-oxoacyl-[acyl-carrier-protein] synthase activity"/>
    <property type="evidence" value="ECO:0007669"/>
    <property type="project" value="InterPro"/>
</dbReference>
<dbReference type="FunFam" id="3.40.366.10:FF:000002">
    <property type="entry name" value="Probable polyketide synthase 2"/>
    <property type="match status" value="1"/>
</dbReference>
<evidence type="ECO:0000256" key="9">
    <source>
        <dbReference type="PROSITE-ProRule" id="PRU01363"/>
    </source>
</evidence>
<feature type="active site" description="Proton donor; for dehydratase activity" evidence="9">
    <location>
        <position position="1144"/>
    </location>
</feature>
<dbReference type="Pfam" id="PF00107">
    <property type="entry name" value="ADH_zinc_N"/>
    <property type="match status" value="1"/>
</dbReference>
<dbReference type="PANTHER" id="PTHR43775:SF37">
    <property type="entry name" value="SI:DKEY-61P9.11"/>
    <property type="match status" value="1"/>
</dbReference>
<dbReference type="InterPro" id="IPR016039">
    <property type="entry name" value="Thiolase-like"/>
</dbReference>
<keyword evidence="8" id="KW-0012">Acyltransferase</keyword>
<dbReference type="SUPFAM" id="SSF55048">
    <property type="entry name" value="Probable ACP-binding domain of malonyl-CoA ACP transacylase"/>
    <property type="match status" value="1"/>
</dbReference>
<evidence type="ECO:0000256" key="8">
    <source>
        <dbReference type="ARBA" id="ARBA00023315"/>
    </source>
</evidence>
<dbReference type="GO" id="GO:0017000">
    <property type="term" value="P:antibiotic biosynthetic process"/>
    <property type="evidence" value="ECO:0007669"/>
    <property type="project" value="UniProtKB-KW"/>
</dbReference>
<dbReference type="InterPro" id="IPR014043">
    <property type="entry name" value="Acyl_transferase_dom"/>
</dbReference>
<evidence type="ECO:0000256" key="7">
    <source>
        <dbReference type="ARBA" id="ARBA00023268"/>
    </source>
</evidence>
<dbReference type="SMART" id="SM00826">
    <property type="entry name" value="PKS_DH"/>
    <property type="match status" value="1"/>
</dbReference>
<dbReference type="InterPro" id="IPR020806">
    <property type="entry name" value="PKS_PP-bd"/>
</dbReference>
<dbReference type="Gene3D" id="3.40.50.150">
    <property type="entry name" value="Vaccinia Virus protein VP39"/>
    <property type="match status" value="1"/>
</dbReference>
<dbReference type="Gene3D" id="3.40.47.10">
    <property type="match status" value="1"/>
</dbReference>
<dbReference type="SUPFAM" id="SSF53901">
    <property type="entry name" value="Thiolase-like"/>
    <property type="match status" value="1"/>
</dbReference>
<dbReference type="EMBL" id="BMVB01000001">
    <property type="protein sequence ID" value="GHC32288.1"/>
    <property type="molecule type" value="Genomic_DNA"/>
</dbReference>
<dbReference type="Pfam" id="PF14765">
    <property type="entry name" value="PS-DH"/>
    <property type="match status" value="1"/>
</dbReference>
<dbReference type="InterPro" id="IPR016036">
    <property type="entry name" value="Malonyl_transacylase_ACP-bd"/>
</dbReference>
<dbReference type="Pfam" id="PF00550">
    <property type="entry name" value="PP-binding"/>
    <property type="match status" value="1"/>
</dbReference>
<keyword evidence="2" id="KW-0596">Phosphopantetheine</keyword>
<dbReference type="SMART" id="SM00823">
    <property type="entry name" value="PKS_PP"/>
    <property type="match status" value="1"/>
</dbReference>
<evidence type="ECO:0000256" key="4">
    <source>
        <dbReference type="ARBA" id="ARBA00022679"/>
    </source>
</evidence>
<dbReference type="Gene3D" id="3.90.180.10">
    <property type="entry name" value="Medium-chain alcohol dehydrogenases, catalytic domain"/>
    <property type="match status" value="1"/>
</dbReference>
<evidence type="ECO:0000259" key="11">
    <source>
        <dbReference type="PROSITE" id="PS50075"/>
    </source>
</evidence>
<evidence type="ECO:0000259" key="12">
    <source>
        <dbReference type="PROSITE" id="PS52004"/>
    </source>
</evidence>
<dbReference type="InterPro" id="IPR002364">
    <property type="entry name" value="Quin_OxRdtase/zeta-crystal_CS"/>
</dbReference>
<dbReference type="Gene3D" id="1.10.1200.10">
    <property type="entry name" value="ACP-like"/>
    <property type="match status" value="1"/>
</dbReference>
<evidence type="ECO:0000256" key="10">
    <source>
        <dbReference type="SAM" id="MobiDB-lite"/>
    </source>
</evidence>
<dbReference type="Gene3D" id="3.30.70.3290">
    <property type="match status" value="1"/>
</dbReference>
<evidence type="ECO:0000259" key="13">
    <source>
        <dbReference type="PROSITE" id="PS52019"/>
    </source>
</evidence>
<evidence type="ECO:0000256" key="2">
    <source>
        <dbReference type="ARBA" id="ARBA00022450"/>
    </source>
</evidence>
<dbReference type="CDD" id="cd00833">
    <property type="entry name" value="PKS"/>
    <property type="match status" value="1"/>
</dbReference>
<dbReference type="InterPro" id="IPR014030">
    <property type="entry name" value="Ketoacyl_synth_N"/>
</dbReference>
<keyword evidence="6" id="KW-0045">Antibiotic biosynthesis</keyword>
<comment type="pathway">
    <text evidence="1">Antibiotic biosynthesis.</text>
</comment>
<dbReference type="InterPro" id="IPR013968">
    <property type="entry name" value="PKS_KR"/>
</dbReference>
<dbReference type="InterPro" id="IPR011032">
    <property type="entry name" value="GroES-like_sf"/>
</dbReference>
<dbReference type="InterPro" id="IPR018201">
    <property type="entry name" value="Ketoacyl_synth_AS"/>
</dbReference>
<dbReference type="InterPro" id="IPR050091">
    <property type="entry name" value="PKS_NRPS_Biosynth_Enz"/>
</dbReference>
<dbReference type="InterPro" id="IPR049552">
    <property type="entry name" value="PKS_DH_N"/>
</dbReference>
<dbReference type="InterPro" id="IPR049900">
    <property type="entry name" value="PKS_mFAS_DH"/>
</dbReference>
<protein>
    <submittedName>
        <fullName evidence="14">Type I polyketide synthase</fullName>
    </submittedName>
</protein>
<dbReference type="FunFam" id="3.40.50.720:FF:000209">
    <property type="entry name" value="Polyketide synthase Pks12"/>
    <property type="match status" value="1"/>
</dbReference>
<dbReference type="InterPro" id="IPR029063">
    <property type="entry name" value="SAM-dependent_MTases_sf"/>
</dbReference>
<dbReference type="Gene3D" id="3.40.366.10">
    <property type="entry name" value="Malonyl-Coenzyme A Acyl Carrier Protein, domain 2"/>
    <property type="match status" value="1"/>
</dbReference>
<dbReference type="InterPro" id="IPR020807">
    <property type="entry name" value="PKS_DH"/>
</dbReference>
<feature type="region of interest" description="N-terminal hotdog fold" evidence="9">
    <location>
        <begin position="954"/>
        <end position="1073"/>
    </location>
</feature>
<dbReference type="Pfam" id="PF08242">
    <property type="entry name" value="Methyltransf_12"/>
    <property type="match status" value="1"/>
</dbReference>
<keyword evidence="4" id="KW-0808">Transferase</keyword>
<dbReference type="GO" id="GO:0016491">
    <property type="term" value="F:oxidoreductase activity"/>
    <property type="evidence" value="ECO:0007669"/>
    <property type="project" value="InterPro"/>
</dbReference>
<dbReference type="InterPro" id="IPR036291">
    <property type="entry name" value="NAD(P)-bd_dom_sf"/>
</dbReference>
<feature type="compositionally biased region" description="Pro residues" evidence="10">
    <location>
        <begin position="2551"/>
        <end position="2564"/>
    </location>
</feature>
<dbReference type="PROSITE" id="PS50075">
    <property type="entry name" value="CARRIER"/>
    <property type="match status" value="1"/>
</dbReference>
<dbReference type="InterPro" id="IPR013154">
    <property type="entry name" value="ADH-like_N"/>
</dbReference>
<dbReference type="Pfam" id="PF00698">
    <property type="entry name" value="Acyl_transf_1"/>
    <property type="match status" value="1"/>
</dbReference>
<dbReference type="PROSITE" id="PS52019">
    <property type="entry name" value="PKS_MFAS_DH"/>
    <property type="match status" value="1"/>
</dbReference>
<organism evidence="14 15">
    <name type="scientific">Streptomyces cinnamoneus</name>
    <name type="common">Streptoverticillium cinnamoneum</name>
    <dbReference type="NCBI Taxonomy" id="53446"/>
    <lineage>
        <taxon>Bacteria</taxon>
        <taxon>Bacillati</taxon>
        <taxon>Actinomycetota</taxon>
        <taxon>Actinomycetes</taxon>
        <taxon>Kitasatosporales</taxon>
        <taxon>Streptomycetaceae</taxon>
        <taxon>Streptomyces</taxon>
        <taxon>Streptomyces cinnamoneus group</taxon>
    </lineage>
</organism>
<dbReference type="Pfam" id="PF02801">
    <property type="entry name" value="Ketoacyl-synt_C"/>
    <property type="match status" value="1"/>
</dbReference>
<feature type="domain" description="Ketosynthase family 3 (KS3)" evidence="12">
    <location>
        <begin position="17"/>
        <end position="440"/>
    </location>
</feature>
<dbReference type="GO" id="GO:0008270">
    <property type="term" value="F:zinc ion binding"/>
    <property type="evidence" value="ECO:0007669"/>
    <property type="project" value="InterPro"/>
</dbReference>
<dbReference type="GO" id="GO:0004312">
    <property type="term" value="F:fatty acid synthase activity"/>
    <property type="evidence" value="ECO:0007669"/>
    <property type="project" value="TreeGrafter"/>
</dbReference>
<dbReference type="SUPFAM" id="SSF51735">
    <property type="entry name" value="NAD(P)-binding Rossmann-fold domains"/>
    <property type="match status" value="3"/>
</dbReference>
<dbReference type="InterPro" id="IPR014031">
    <property type="entry name" value="Ketoacyl_synth_C"/>
</dbReference>
<dbReference type="SUPFAM" id="SSF50129">
    <property type="entry name" value="GroES-like"/>
    <property type="match status" value="1"/>
</dbReference>
<dbReference type="SUPFAM" id="SSF52151">
    <property type="entry name" value="FabD/lysophospholipase-like"/>
    <property type="match status" value="1"/>
</dbReference>
<dbReference type="SMART" id="SM00829">
    <property type="entry name" value="PKS_ER"/>
    <property type="match status" value="1"/>
</dbReference>
<dbReference type="InterPro" id="IPR013217">
    <property type="entry name" value="Methyltransf_12"/>
</dbReference>
<feature type="compositionally biased region" description="Pro residues" evidence="10">
    <location>
        <begin position="529"/>
        <end position="539"/>
    </location>
</feature>
<feature type="domain" description="Carrier" evidence="11">
    <location>
        <begin position="2460"/>
        <end position="2538"/>
    </location>
</feature>
<dbReference type="PROSITE" id="PS00606">
    <property type="entry name" value="KS3_1"/>
    <property type="match status" value="1"/>
</dbReference>
<keyword evidence="5" id="KW-0521">NADP</keyword>
<evidence type="ECO:0000256" key="1">
    <source>
        <dbReference type="ARBA" id="ARBA00004792"/>
    </source>
</evidence>
<dbReference type="GO" id="GO:0006633">
    <property type="term" value="P:fatty acid biosynthetic process"/>
    <property type="evidence" value="ECO:0007669"/>
    <property type="project" value="InterPro"/>
</dbReference>
<feature type="region of interest" description="C-terminal hotdog fold" evidence="9">
    <location>
        <begin position="1087"/>
        <end position="1227"/>
    </location>
</feature>
<dbReference type="GO" id="GO:0031177">
    <property type="term" value="F:phosphopantetheine binding"/>
    <property type="evidence" value="ECO:0007669"/>
    <property type="project" value="InterPro"/>
</dbReference>
<dbReference type="Pfam" id="PF21089">
    <property type="entry name" value="PKS_DH_N"/>
    <property type="match status" value="1"/>
</dbReference>
<feature type="region of interest" description="Disordered" evidence="10">
    <location>
        <begin position="2544"/>
        <end position="2582"/>
    </location>
</feature>
<dbReference type="SUPFAM" id="SSF53335">
    <property type="entry name" value="S-adenosyl-L-methionine-dependent methyltransferases"/>
    <property type="match status" value="1"/>
</dbReference>
<dbReference type="Pfam" id="PF16197">
    <property type="entry name" value="KAsynt_C_assoc"/>
    <property type="match status" value="1"/>
</dbReference>
<feature type="domain" description="PKS/mFAS DH" evidence="13">
    <location>
        <begin position="954"/>
        <end position="1227"/>
    </location>
</feature>
<dbReference type="InterPro" id="IPR013149">
    <property type="entry name" value="ADH-like_C"/>
</dbReference>
<proteinExistence type="predicted"/>
<dbReference type="InterPro" id="IPR042104">
    <property type="entry name" value="PKS_dehydratase_sf"/>
</dbReference>
<gene>
    <name evidence="14" type="primary">wcbR</name>
    <name evidence="14" type="ORF">GCM10010507_00600</name>
</gene>
<dbReference type="InterPro" id="IPR016035">
    <property type="entry name" value="Acyl_Trfase/lysoPLipase"/>
</dbReference>
<accession>A0A918T9T7</accession>